<evidence type="ECO:0000313" key="2">
    <source>
        <dbReference type="EMBL" id="SDY54627.1"/>
    </source>
</evidence>
<evidence type="ECO:0000313" key="3">
    <source>
        <dbReference type="Proteomes" id="UP000199079"/>
    </source>
</evidence>
<dbReference type="AlphaFoldDB" id="A0A1H3KR25"/>
<proteinExistence type="predicted"/>
<feature type="transmembrane region" description="Helical" evidence="1">
    <location>
        <begin position="12"/>
        <end position="35"/>
    </location>
</feature>
<dbReference type="EMBL" id="FNPC01000006">
    <property type="protein sequence ID" value="SDY54627.1"/>
    <property type="molecule type" value="Genomic_DNA"/>
</dbReference>
<protein>
    <recommendedName>
        <fullName evidence="4">DUF5518 domain-containing protein</fullName>
    </recommendedName>
</protein>
<name>A0A1H3KR25_9EURY</name>
<keyword evidence="3" id="KW-1185">Reference proteome</keyword>
<keyword evidence="1" id="KW-0472">Membrane</keyword>
<dbReference type="OrthoDB" id="341846at2157"/>
<dbReference type="InterPro" id="IPR040493">
    <property type="entry name" value="DUF5518"/>
</dbReference>
<reference evidence="3" key="1">
    <citation type="submission" date="2016-10" db="EMBL/GenBank/DDBJ databases">
        <authorList>
            <person name="Varghese N."/>
            <person name="Submissions S."/>
        </authorList>
    </citation>
    <scope>NUCLEOTIDE SEQUENCE [LARGE SCALE GENOMIC DNA]</scope>
    <source>
        <strain evidence="3">DC30,IBRC 10041,KCTC 4046</strain>
    </source>
</reference>
<evidence type="ECO:0008006" key="4">
    <source>
        <dbReference type="Google" id="ProtNLM"/>
    </source>
</evidence>
<dbReference type="Pfam" id="PF17647">
    <property type="entry name" value="DUF5518"/>
    <property type="match status" value="1"/>
</dbReference>
<keyword evidence="1" id="KW-0812">Transmembrane</keyword>
<feature type="transmembrane region" description="Helical" evidence="1">
    <location>
        <begin position="47"/>
        <end position="72"/>
    </location>
</feature>
<keyword evidence="1" id="KW-1133">Transmembrane helix</keyword>
<dbReference type="RefSeq" id="WP_021075314.1">
    <property type="nucleotide sequence ID" value="NZ_FNPC01000006.1"/>
</dbReference>
<dbReference type="Proteomes" id="UP000199079">
    <property type="component" value="Unassembled WGS sequence"/>
</dbReference>
<evidence type="ECO:0000256" key="1">
    <source>
        <dbReference type="SAM" id="Phobius"/>
    </source>
</evidence>
<organism evidence="2 3">
    <name type="scientific">Halopenitus persicus</name>
    <dbReference type="NCBI Taxonomy" id="1048396"/>
    <lineage>
        <taxon>Archaea</taxon>
        <taxon>Methanobacteriati</taxon>
        <taxon>Methanobacteriota</taxon>
        <taxon>Stenosarchaea group</taxon>
        <taxon>Halobacteria</taxon>
        <taxon>Halobacteriales</taxon>
        <taxon>Haloferacaceae</taxon>
        <taxon>Halopenitus</taxon>
    </lineage>
</organism>
<sequence length="118" mass="11774">MDTDGNTLLNAAIGAIATTVLTWIPLSPIAGGLLAGYLQGTDPEDGAVVGGLSGLFASVPSILLLLVVLAFLPLAPDAVIGFSIAVLVVLAILAVLAYWVALSAIGGLLGSHLRTEIG</sequence>
<feature type="transmembrane region" description="Helical" evidence="1">
    <location>
        <begin position="78"/>
        <end position="101"/>
    </location>
</feature>
<accession>A0A1H3KR25</accession>
<dbReference type="GeneID" id="43840001"/>
<gene>
    <name evidence="2" type="ORF">SAMN05216564_106120</name>
</gene>